<sequence length="97" mass="10475">MPDFSVVARPFKRRKIRHGEGGPNASGQATPVPEVADIPSSDEPPPDAPTELLDIESSISKATDLRDPLKATTEALKKVRETGKVSVYVTTADAVWY</sequence>
<organism evidence="2 3">
    <name type="scientific">Serendipita vermifera MAFF 305830</name>
    <dbReference type="NCBI Taxonomy" id="933852"/>
    <lineage>
        <taxon>Eukaryota</taxon>
        <taxon>Fungi</taxon>
        <taxon>Dikarya</taxon>
        <taxon>Basidiomycota</taxon>
        <taxon>Agaricomycotina</taxon>
        <taxon>Agaricomycetes</taxon>
        <taxon>Sebacinales</taxon>
        <taxon>Serendipitaceae</taxon>
        <taxon>Serendipita</taxon>
    </lineage>
</organism>
<dbReference type="HOGENOM" id="CLU_2628740_0_0_1"/>
<evidence type="ECO:0000256" key="1">
    <source>
        <dbReference type="SAM" id="MobiDB-lite"/>
    </source>
</evidence>
<evidence type="ECO:0000313" key="3">
    <source>
        <dbReference type="Proteomes" id="UP000054097"/>
    </source>
</evidence>
<gene>
    <name evidence="2" type="ORF">M408DRAFT_138810</name>
</gene>
<dbReference type="Proteomes" id="UP000054097">
    <property type="component" value="Unassembled WGS sequence"/>
</dbReference>
<name>A0A0C3AM37_SERVB</name>
<dbReference type="AlphaFoldDB" id="A0A0C3AM37"/>
<proteinExistence type="predicted"/>
<evidence type="ECO:0000313" key="2">
    <source>
        <dbReference type="EMBL" id="KIM20356.1"/>
    </source>
</evidence>
<feature type="region of interest" description="Disordered" evidence="1">
    <location>
        <begin position="9"/>
        <end position="51"/>
    </location>
</feature>
<protein>
    <submittedName>
        <fullName evidence="2">Uncharacterized protein</fullName>
    </submittedName>
</protein>
<dbReference type="EMBL" id="KN824442">
    <property type="protein sequence ID" value="KIM20356.1"/>
    <property type="molecule type" value="Genomic_DNA"/>
</dbReference>
<reference evidence="2 3" key="1">
    <citation type="submission" date="2014-04" db="EMBL/GenBank/DDBJ databases">
        <authorList>
            <consortium name="DOE Joint Genome Institute"/>
            <person name="Kuo A."/>
            <person name="Zuccaro A."/>
            <person name="Kohler A."/>
            <person name="Nagy L.G."/>
            <person name="Floudas D."/>
            <person name="Copeland A."/>
            <person name="Barry K.W."/>
            <person name="Cichocki N."/>
            <person name="Veneault-Fourrey C."/>
            <person name="LaButti K."/>
            <person name="Lindquist E.A."/>
            <person name="Lipzen A."/>
            <person name="Lundell T."/>
            <person name="Morin E."/>
            <person name="Murat C."/>
            <person name="Sun H."/>
            <person name="Tunlid A."/>
            <person name="Henrissat B."/>
            <person name="Grigoriev I.V."/>
            <person name="Hibbett D.S."/>
            <person name="Martin F."/>
            <person name="Nordberg H.P."/>
            <person name="Cantor M.N."/>
            <person name="Hua S.X."/>
        </authorList>
    </citation>
    <scope>NUCLEOTIDE SEQUENCE [LARGE SCALE GENOMIC DNA]</scope>
    <source>
        <strain evidence="2 3">MAFF 305830</strain>
    </source>
</reference>
<accession>A0A0C3AM37</accession>
<keyword evidence="3" id="KW-1185">Reference proteome</keyword>
<reference evidence="3" key="2">
    <citation type="submission" date="2015-01" db="EMBL/GenBank/DDBJ databases">
        <title>Evolutionary Origins and Diversification of the Mycorrhizal Mutualists.</title>
        <authorList>
            <consortium name="DOE Joint Genome Institute"/>
            <consortium name="Mycorrhizal Genomics Consortium"/>
            <person name="Kohler A."/>
            <person name="Kuo A."/>
            <person name="Nagy L.G."/>
            <person name="Floudas D."/>
            <person name="Copeland A."/>
            <person name="Barry K.W."/>
            <person name="Cichocki N."/>
            <person name="Veneault-Fourrey C."/>
            <person name="LaButti K."/>
            <person name="Lindquist E.A."/>
            <person name="Lipzen A."/>
            <person name="Lundell T."/>
            <person name="Morin E."/>
            <person name="Murat C."/>
            <person name="Riley R."/>
            <person name="Ohm R."/>
            <person name="Sun H."/>
            <person name="Tunlid A."/>
            <person name="Henrissat B."/>
            <person name="Grigoriev I.V."/>
            <person name="Hibbett D.S."/>
            <person name="Martin F."/>
        </authorList>
    </citation>
    <scope>NUCLEOTIDE SEQUENCE [LARGE SCALE GENOMIC DNA]</scope>
    <source>
        <strain evidence="3">MAFF 305830</strain>
    </source>
</reference>